<protein>
    <submittedName>
        <fullName evidence="1">Uncharacterized protein</fullName>
    </submittedName>
</protein>
<gene>
    <name evidence="1" type="ORF">LCGC14_1298980</name>
</gene>
<sequence>MKKISMTEKMFLDQTITLNDGRPKHLAQSVCQEIPISESKFYKNGVHLSTAVNHIEEILHDLIA</sequence>
<comment type="caution">
    <text evidence="1">The sequence shown here is derived from an EMBL/GenBank/DDBJ whole genome shotgun (WGS) entry which is preliminary data.</text>
</comment>
<accession>A0A0F9KQL3</accession>
<organism evidence="1">
    <name type="scientific">marine sediment metagenome</name>
    <dbReference type="NCBI Taxonomy" id="412755"/>
    <lineage>
        <taxon>unclassified sequences</taxon>
        <taxon>metagenomes</taxon>
        <taxon>ecological metagenomes</taxon>
    </lineage>
</organism>
<proteinExistence type="predicted"/>
<name>A0A0F9KQL3_9ZZZZ</name>
<evidence type="ECO:0000313" key="1">
    <source>
        <dbReference type="EMBL" id="KKM84454.1"/>
    </source>
</evidence>
<reference evidence="1" key="1">
    <citation type="journal article" date="2015" name="Nature">
        <title>Complex archaea that bridge the gap between prokaryotes and eukaryotes.</title>
        <authorList>
            <person name="Spang A."/>
            <person name="Saw J.H."/>
            <person name="Jorgensen S.L."/>
            <person name="Zaremba-Niedzwiedzka K."/>
            <person name="Martijn J."/>
            <person name="Lind A.E."/>
            <person name="van Eijk R."/>
            <person name="Schleper C."/>
            <person name="Guy L."/>
            <person name="Ettema T.J."/>
        </authorList>
    </citation>
    <scope>NUCLEOTIDE SEQUENCE</scope>
</reference>
<dbReference type="AlphaFoldDB" id="A0A0F9KQL3"/>
<dbReference type="EMBL" id="LAZR01007565">
    <property type="protein sequence ID" value="KKM84454.1"/>
    <property type="molecule type" value="Genomic_DNA"/>
</dbReference>